<proteinExistence type="predicted"/>
<protein>
    <submittedName>
        <fullName evidence="1">Uncharacterized protein</fullName>
    </submittedName>
</protein>
<name>A0A327KNJ9_9BRAD</name>
<accession>A0A327KNJ9</accession>
<evidence type="ECO:0000313" key="1">
    <source>
        <dbReference type="EMBL" id="RAI40469.1"/>
    </source>
</evidence>
<keyword evidence="2" id="KW-1185">Reference proteome</keyword>
<evidence type="ECO:0000313" key="2">
    <source>
        <dbReference type="Proteomes" id="UP000249130"/>
    </source>
</evidence>
<comment type="caution">
    <text evidence="1">The sequence shown here is derived from an EMBL/GenBank/DDBJ whole genome shotgun (WGS) entry which is preliminary data.</text>
</comment>
<dbReference type="Proteomes" id="UP000249130">
    <property type="component" value="Unassembled WGS sequence"/>
</dbReference>
<dbReference type="AlphaFoldDB" id="A0A327KNJ9"/>
<reference evidence="1 2" key="1">
    <citation type="submission" date="2017-07" db="EMBL/GenBank/DDBJ databases">
        <title>Draft Genome Sequences of Select Purple Nonsulfur Bacteria.</title>
        <authorList>
            <person name="Lasarre B."/>
            <person name="Mckinlay J.B."/>
        </authorList>
    </citation>
    <scope>NUCLEOTIDE SEQUENCE [LARGE SCALE GENOMIC DNA]</scope>
    <source>
        <strain evidence="1 2">DSM 5909</strain>
    </source>
</reference>
<organism evidence="1 2">
    <name type="scientific">Rhodoplanes roseus</name>
    <dbReference type="NCBI Taxonomy" id="29409"/>
    <lineage>
        <taxon>Bacteria</taxon>
        <taxon>Pseudomonadati</taxon>
        <taxon>Pseudomonadota</taxon>
        <taxon>Alphaproteobacteria</taxon>
        <taxon>Hyphomicrobiales</taxon>
        <taxon>Nitrobacteraceae</taxon>
        <taxon>Rhodoplanes</taxon>
    </lineage>
</organism>
<gene>
    <name evidence="1" type="ORF">CH341_23775</name>
</gene>
<sequence>MLVAVAAVFVVLMVAARGLVPSPEATTRIGEVPIVGRALLQLSVIPVDETQRRLMIASGLPGELETADAEPPAAPQAPAAAAAEARAAAGTALPLVAADERGRRAAPVPPSIDPLGDLIRAVLPETPEPAPRAPVATAEEAVPAGEGGHMLTEAPVMSSIGRTMP</sequence>
<dbReference type="EMBL" id="NPEX01000232">
    <property type="protein sequence ID" value="RAI40469.1"/>
    <property type="molecule type" value="Genomic_DNA"/>
</dbReference>